<keyword evidence="2" id="KW-1185">Reference proteome</keyword>
<evidence type="ECO:0000313" key="1">
    <source>
        <dbReference type="EMBL" id="KAK1837822.1"/>
    </source>
</evidence>
<accession>A0AAD8ZY82</accession>
<gene>
    <name evidence="1" type="ORF">CCHR01_19552</name>
</gene>
<comment type="caution">
    <text evidence="1">The sequence shown here is derived from an EMBL/GenBank/DDBJ whole genome shotgun (WGS) entry which is preliminary data.</text>
</comment>
<name>A0AAD8ZY82_9PEZI</name>
<sequence length="87" mass="9183">MALTKHVTPRTYSAVTYADLARTIDGSDGSTEEQRKASLLGSCGSNGGQLAVIVDPEDPSYKTPEYIAADMKPADIIVKLVRDPSAG</sequence>
<protein>
    <submittedName>
        <fullName evidence="1">Uncharacterized protein</fullName>
    </submittedName>
</protein>
<organism evidence="1 2">
    <name type="scientific">Colletotrichum chrysophilum</name>
    <dbReference type="NCBI Taxonomy" id="1836956"/>
    <lineage>
        <taxon>Eukaryota</taxon>
        <taxon>Fungi</taxon>
        <taxon>Dikarya</taxon>
        <taxon>Ascomycota</taxon>
        <taxon>Pezizomycotina</taxon>
        <taxon>Sordariomycetes</taxon>
        <taxon>Hypocreomycetidae</taxon>
        <taxon>Glomerellales</taxon>
        <taxon>Glomerellaceae</taxon>
        <taxon>Colletotrichum</taxon>
        <taxon>Colletotrichum gloeosporioides species complex</taxon>
    </lineage>
</organism>
<reference evidence="1" key="1">
    <citation type="submission" date="2023-01" db="EMBL/GenBank/DDBJ databases">
        <title>Colletotrichum chrysophilum M932 genome sequence.</title>
        <authorList>
            <person name="Baroncelli R."/>
        </authorList>
    </citation>
    <scope>NUCLEOTIDE SEQUENCE</scope>
    <source>
        <strain evidence="1">M932</strain>
    </source>
</reference>
<proteinExistence type="predicted"/>
<dbReference type="Proteomes" id="UP001243330">
    <property type="component" value="Unassembled WGS sequence"/>
</dbReference>
<evidence type="ECO:0000313" key="2">
    <source>
        <dbReference type="Proteomes" id="UP001243330"/>
    </source>
</evidence>
<dbReference type="EMBL" id="JAQOWY010000995">
    <property type="protein sequence ID" value="KAK1837822.1"/>
    <property type="molecule type" value="Genomic_DNA"/>
</dbReference>
<dbReference type="AlphaFoldDB" id="A0AAD8ZY82"/>